<evidence type="ECO:0000313" key="2">
    <source>
        <dbReference type="EMBL" id="QQA04035.1"/>
    </source>
</evidence>
<protein>
    <submittedName>
        <fullName evidence="2">Uncharacterized protein</fullName>
    </submittedName>
</protein>
<name>A0A7T3RIY0_ISKNV</name>
<organism evidence="2">
    <name type="scientific">Large yellow croaker iridovirus</name>
    <dbReference type="NCBI Taxonomy" id="216928"/>
    <lineage>
        <taxon>Viruses</taxon>
        <taxon>Varidnaviria</taxon>
        <taxon>Bamfordvirae</taxon>
        <taxon>Nucleocytoviricota</taxon>
        <taxon>Megaviricetes</taxon>
        <taxon>Pimascovirales</taxon>
        <taxon>Pimascovirales incertae sedis</taxon>
        <taxon>Iridoviridae</taxon>
        <taxon>Alphairidovirinae</taxon>
        <taxon>Megalocytivirus</taxon>
        <taxon>Megalocytivirus pagrus1</taxon>
        <taxon>Infectious spleen and kidney necrosis virus</taxon>
    </lineage>
</organism>
<evidence type="ECO:0000256" key="1">
    <source>
        <dbReference type="SAM" id="MobiDB-lite"/>
    </source>
</evidence>
<feature type="region of interest" description="Disordered" evidence="1">
    <location>
        <begin position="1"/>
        <end position="22"/>
    </location>
</feature>
<proteinExistence type="predicted"/>
<dbReference type="EMBL" id="MW139932">
    <property type="protein sequence ID" value="QQA04035.1"/>
    <property type="molecule type" value="Genomic_DNA"/>
</dbReference>
<reference evidence="2" key="1">
    <citation type="submission" date="2020-10" db="EMBL/GenBank/DDBJ databases">
        <authorList>
            <person name="Wang G."/>
            <person name="Xu W."/>
            <person name="Xie J."/>
            <person name="Qin P."/>
        </authorList>
    </citation>
    <scope>NUCLEOTIDE SEQUENCE [LARGE SCALE GENOMIC DNA]</scope>
    <source>
        <strain evidence="2">Zhoushan</strain>
    </source>
</reference>
<accession>A0A7T3RIY0</accession>
<dbReference type="Proteomes" id="UP000596000">
    <property type="component" value="Segment"/>
</dbReference>
<gene>
    <name evidence="2" type="ORF">Geno-4000040</name>
</gene>
<sequence>MEKPRNGAQCPAPVSPVNPRYGHNPRVDLSDCSDDVVSDLVAFVQRSYWDMGIDVKYYTALLEEGSQADLALLSQTSRRNWEHRAAVQGDVMAKMGAIDTTPLITSIKLIREQYAQYITDTVNTTLADLRPAADQYVPSAKQLEEVWTADTETTVRRLKDAVSEYEAQTSASLDRLDNAHDANAQAVAEATDIYYNVIELQQEDWEDVTQCTTRINAQLRYHTQHIQAVTNKLASKPRSTVFATVGELDTALQRVSDAGLRVTGLPPALVTVYNIEPGDHIVEQRCDVFSTQIDGPVLVSVCLYCRFSVKDVTTHVVVSNCDGPVCSSEPMANQHGTVCHMAVDGLHGVCSYVTVSVYIHDRSGTVIVSLLPNSYVVMTALT</sequence>